<keyword evidence="3" id="KW-1185">Reference proteome</keyword>
<gene>
    <name evidence="2" type="ORF">N0V87_002145</name>
</gene>
<accession>A0A9W8X4B1</accession>
<evidence type="ECO:0000313" key="2">
    <source>
        <dbReference type="EMBL" id="KAJ4340793.1"/>
    </source>
</evidence>
<evidence type="ECO:0000256" key="1">
    <source>
        <dbReference type="SAM" id="MobiDB-lite"/>
    </source>
</evidence>
<dbReference type="OrthoDB" id="3797007at2759"/>
<evidence type="ECO:0000313" key="3">
    <source>
        <dbReference type="Proteomes" id="UP001140562"/>
    </source>
</evidence>
<feature type="compositionally biased region" description="Basic residues" evidence="1">
    <location>
        <begin position="141"/>
        <end position="151"/>
    </location>
</feature>
<name>A0A9W8X4B1_9PLEO</name>
<feature type="region of interest" description="Disordered" evidence="1">
    <location>
        <begin position="131"/>
        <end position="151"/>
    </location>
</feature>
<reference evidence="2" key="1">
    <citation type="submission" date="2022-10" db="EMBL/GenBank/DDBJ databases">
        <title>Tapping the CABI collections for fungal endophytes: first genome assemblies for Collariella, Neodidymelliopsis, Ascochyta clinopodiicola, Didymella pomorum, Didymosphaeria variabile, Neocosmospora piperis and Neocucurbitaria cava.</title>
        <authorList>
            <person name="Hill R."/>
        </authorList>
    </citation>
    <scope>NUCLEOTIDE SEQUENCE</scope>
    <source>
        <strain evidence="2">IMI 360193</strain>
    </source>
</reference>
<protein>
    <submittedName>
        <fullName evidence="2">Uncharacterized protein</fullName>
    </submittedName>
</protein>
<dbReference type="AlphaFoldDB" id="A0A9W8X4B1"/>
<sequence length="295" mass="33287">MAVHSPTDTPEMNLPAEFDLQCSPTDMNGPFEAVTAQQKGGQASGNAMDIVDEQQNTPPIDDRLQALYNTYHTSYAFPISPHSAHKQHASDLAAALLQRHYPASQQYRVEQCALGPITKYGVNFMLKSDEEPDSDIDLPKSSKRKTAHKKKRAVHVDPTWHMINPENMAAFVVRKGTVEVVEGVQTLKWRTHTHLVVVLDDLTTSLRWSRDSLNHRGDVLSDLSGVIGGMQKGHGMLFFGPRLELYSYDANDAYHPIKPWTNPRWRMDMRTSSLAEVDDVLRNFARQEPVYRDGH</sequence>
<dbReference type="Proteomes" id="UP001140562">
    <property type="component" value="Unassembled WGS sequence"/>
</dbReference>
<dbReference type="EMBL" id="JAPEUV010000014">
    <property type="protein sequence ID" value="KAJ4340793.1"/>
    <property type="molecule type" value="Genomic_DNA"/>
</dbReference>
<organism evidence="2 3">
    <name type="scientific">Didymella glomerata</name>
    <dbReference type="NCBI Taxonomy" id="749621"/>
    <lineage>
        <taxon>Eukaryota</taxon>
        <taxon>Fungi</taxon>
        <taxon>Dikarya</taxon>
        <taxon>Ascomycota</taxon>
        <taxon>Pezizomycotina</taxon>
        <taxon>Dothideomycetes</taxon>
        <taxon>Pleosporomycetidae</taxon>
        <taxon>Pleosporales</taxon>
        <taxon>Pleosporineae</taxon>
        <taxon>Didymellaceae</taxon>
        <taxon>Didymella</taxon>
    </lineage>
</organism>
<comment type="caution">
    <text evidence="2">The sequence shown here is derived from an EMBL/GenBank/DDBJ whole genome shotgun (WGS) entry which is preliminary data.</text>
</comment>
<proteinExistence type="predicted"/>